<evidence type="ECO:0000256" key="1">
    <source>
        <dbReference type="SAM" id="Phobius"/>
    </source>
</evidence>
<dbReference type="EMBL" id="BPLQ01008057">
    <property type="protein sequence ID" value="GIY34372.1"/>
    <property type="molecule type" value="Genomic_DNA"/>
</dbReference>
<keyword evidence="3" id="KW-1185">Reference proteome</keyword>
<dbReference type="AlphaFoldDB" id="A0AAV4SLJ7"/>
<organism evidence="2 3">
    <name type="scientific">Caerostris darwini</name>
    <dbReference type="NCBI Taxonomy" id="1538125"/>
    <lineage>
        <taxon>Eukaryota</taxon>
        <taxon>Metazoa</taxon>
        <taxon>Ecdysozoa</taxon>
        <taxon>Arthropoda</taxon>
        <taxon>Chelicerata</taxon>
        <taxon>Arachnida</taxon>
        <taxon>Araneae</taxon>
        <taxon>Araneomorphae</taxon>
        <taxon>Entelegynae</taxon>
        <taxon>Araneoidea</taxon>
        <taxon>Araneidae</taxon>
        <taxon>Caerostris</taxon>
    </lineage>
</organism>
<keyword evidence="1" id="KW-0812">Transmembrane</keyword>
<evidence type="ECO:0000313" key="3">
    <source>
        <dbReference type="Proteomes" id="UP001054837"/>
    </source>
</evidence>
<keyword evidence="1" id="KW-0472">Membrane</keyword>
<accession>A0AAV4SLJ7</accession>
<feature type="transmembrane region" description="Helical" evidence="1">
    <location>
        <begin position="25"/>
        <end position="43"/>
    </location>
</feature>
<protein>
    <submittedName>
        <fullName evidence="2">Uncharacterized protein</fullName>
    </submittedName>
</protein>
<proteinExistence type="predicted"/>
<gene>
    <name evidence="2" type="ORF">CDAR_35341</name>
</gene>
<sequence>MAEYIPMQEEWWIFTYYLSLINEEILAIWHGSLSGLVLCFMAYKRWPGKQRLDGISFVYVLIESPSCF</sequence>
<dbReference type="Proteomes" id="UP001054837">
    <property type="component" value="Unassembled WGS sequence"/>
</dbReference>
<keyword evidence="1" id="KW-1133">Transmembrane helix</keyword>
<reference evidence="2 3" key="1">
    <citation type="submission" date="2021-06" db="EMBL/GenBank/DDBJ databases">
        <title>Caerostris darwini draft genome.</title>
        <authorList>
            <person name="Kono N."/>
            <person name="Arakawa K."/>
        </authorList>
    </citation>
    <scope>NUCLEOTIDE SEQUENCE [LARGE SCALE GENOMIC DNA]</scope>
</reference>
<evidence type="ECO:0000313" key="2">
    <source>
        <dbReference type="EMBL" id="GIY34372.1"/>
    </source>
</evidence>
<comment type="caution">
    <text evidence="2">The sequence shown here is derived from an EMBL/GenBank/DDBJ whole genome shotgun (WGS) entry which is preliminary data.</text>
</comment>
<name>A0AAV4SLJ7_9ARAC</name>